<dbReference type="PROSITE" id="PS51819">
    <property type="entry name" value="VOC"/>
    <property type="match status" value="2"/>
</dbReference>
<protein>
    <submittedName>
        <fullName evidence="2">VOC family protein</fullName>
    </submittedName>
</protein>
<dbReference type="PANTHER" id="PTHR33993">
    <property type="entry name" value="GLYOXALASE-RELATED"/>
    <property type="match status" value="1"/>
</dbReference>
<dbReference type="Gene3D" id="3.10.180.10">
    <property type="entry name" value="2,3-Dihydroxybiphenyl 1,2-Dioxygenase, domain 1"/>
    <property type="match status" value="2"/>
</dbReference>
<organism evidence="2 3">
    <name type="scientific">Streptomyces evansiae</name>
    <dbReference type="NCBI Taxonomy" id="3075535"/>
    <lineage>
        <taxon>Bacteria</taxon>
        <taxon>Bacillati</taxon>
        <taxon>Actinomycetota</taxon>
        <taxon>Actinomycetes</taxon>
        <taxon>Kitasatosporales</taxon>
        <taxon>Streptomycetaceae</taxon>
        <taxon>Streptomyces</taxon>
    </lineage>
</organism>
<dbReference type="AlphaFoldDB" id="A0ABD5E3E8"/>
<dbReference type="PANTHER" id="PTHR33993:SF10">
    <property type="entry name" value="CONSERVED PROTEIN"/>
    <property type="match status" value="1"/>
</dbReference>
<dbReference type="Proteomes" id="UP001183607">
    <property type="component" value="Unassembled WGS sequence"/>
</dbReference>
<dbReference type="RefSeq" id="WP_311676675.1">
    <property type="nucleotide sequence ID" value="NZ_JAVRER010000005.1"/>
</dbReference>
<dbReference type="Pfam" id="PF00903">
    <property type="entry name" value="Glyoxalase"/>
    <property type="match status" value="2"/>
</dbReference>
<dbReference type="InterPro" id="IPR037523">
    <property type="entry name" value="VOC_core"/>
</dbReference>
<dbReference type="SUPFAM" id="SSF54593">
    <property type="entry name" value="Glyoxalase/Bleomycin resistance protein/Dihydroxybiphenyl dioxygenase"/>
    <property type="match status" value="2"/>
</dbReference>
<dbReference type="CDD" id="cd07247">
    <property type="entry name" value="SgaA_N_like"/>
    <property type="match status" value="2"/>
</dbReference>
<gene>
    <name evidence="2" type="ORF">RM574_04845</name>
</gene>
<feature type="domain" description="VOC" evidence="1">
    <location>
        <begin position="11"/>
        <end position="124"/>
    </location>
</feature>
<dbReference type="InterPro" id="IPR052164">
    <property type="entry name" value="Anthracycline_SecMetBiosynth"/>
</dbReference>
<sequence length="261" mass="27984">MLNSAHYADGEPVWLELSTPDLDRAEEFYAGLFGWSLQRMGPDMGNYGLFKLHDKTVAAVMPLPADKVPPAWTIYFKTPDAAASARTVERNGGTVTTSATDVMDLGRLAACTDPQGAAFAVWEPGTNTGLEIVTDTNAFFWAELESPEPPAAVTFYGRVFGWETTTMHMEGGDYLMPHPAGGTPEDMFAGVAPLDPATSGRGPYWLPYFNVSDCDATAAKALAGGASTEVEPLDIPDVGRMARFTDPHGAVFAVMTPNPRN</sequence>
<proteinExistence type="predicted"/>
<name>A0ABD5E3E8_9ACTN</name>
<evidence type="ECO:0000313" key="2">
    <source>
        <dbReference type="EMBL" id="MDT0414810.1"/>
    </source>
</evidence>
<dbReference type="InterPro" id="IPR004360">
    <property type="entry name" value="Glyas_Fos-R_dOase_dom"/>
</dbReference>
<dbReference type="EMBL" id="JAVRER010000005">
    <property type="protein sequence ID" value="MDT0414810.1"/>
    <property type="molecule type" value="Genomic_DNA"/>
</dbReference>
<feature type="domain" description="VOC" evidence="1">
    <location>
        <begin position="138"/>
        <end position="257"/>
    </location>
</feature>
<evidence type="ECO:0000313" key="3">
    <source>
        <dbReference type="Proteomes" id="UP001183607"/>
    </source>
</evidence>
<dbReference type="InterPro" id="IPR029068">
    <property type="entry name" value="Glyas_Bleomycin-R_OHBP_Dase"/>
</dbReference>
<evidence type="ECO:0000259" key="1">
    <source>
        <dbReference type="PROSITE" id="PS51819"/>
    </source>
</evidence>
<accession>A0ABD5E3E8</accession>
<comment type="caution">
    <text evidence="2">The sequence shown here is derived from an EMBL/GenBank/DDBJ whole genome shotgun (WGS) entry which is preliminary data.</text>
</comment>
<reference evidence="3" key="1">
    <citation type="submission" date="2023-07" db="EMBL/GenBank/DDBJ databases">
        <title>30 novel species of actinomycetes from the DSMZ collection.</title>
        <authorList>
            <person name="Nouioui I."/>
        </authorList>
    </citation>
    <scope>NUCLEOTIDE SEQUENCE [LARGE SCALE GENOMIC DNA]</scope>
    <source>
        <strain evidence="3">DSM 41982</strain>
    </source>
</reference>